<proteinExistence type="predicted"/>
<evidence type="ECO:0000256" key="1">
    <source>
        <dbReference type="ARBA" id="ARBA00023015"/>
    </source>
</evidence>
<dbReference type="InterPro" id="IPR018060">
    <property type="entry name" value="HTH_AraC"/>
</dbReference>
<feature type="domain" description="HTH araC/xylS-type" evidence="3">
    <location>
        <begin position="191"/>
        <end position="271"/>
    </location>
</feature>
<dbReference type="RefSeq" id="WP_296940120.1">
    <property type="nucleotide sequence ID" value="NZ_LT599032.1"/>
</dbReference>
<name>A0A212JCM7_9BACT</name>
<keyword evidence="2" id="KW-0804">Transcription</keyword>
<evidence type="ECO:0000259" key="3">
    <source>
        <dbReference type="PROSITE" id="PS01124"/>
    </source>
</evidence>
<dbReference type="Pfam" id="PF00165">
    <property type="entry name" value="HTH_AraC"/>
    <property type="match status" value="1"/>
</dbReference>
<dbReference type="SUPFAM" id="SSF46689">
    <property type="entry name" value="Homeodomain-like"/>
    <property type="match status" value="1"/>
</dbReference>
<dbReference type="GO" id="GO:0003700">
    <property type="term" value="F:DNA-binding transcription factor activity"/>
    <property type="evidence" value="ECO:0007669"/>
    <property type="project" value="InterPro"/>
</dbReference>
<evidence type="ECO:0000256" key="2">
    <source>
        <dbReference type="ARBA" id="ARBA00023163"/>
    </source>
</evidence>
<protein>
    <recommendedName>
        <fullName evidence="3">HTH araC/xylS-type domain-containing protein</fullName>
    </recommendedName>
</protein>
<dbReference type="InterPro" id="IPR009057">
    <property type="entry name" value="Homeodomain-like_sf"/>
</dbReference>
<keyword evidence="1" id="KW-0805">Transcription regulation</keyword>
<reference evidence="4" key="1">
    <citation type="submission" date="2016-04" db="EMBL/GenBank/DDBJ databases">
        <authorList>
            <person name="Evans L.H."/>
            <person name="Alamgir A."/>
            <person name="Owens N."/>
            <person name="Weber N.D."/>
            <person name="Virtaneva K."/>
            <person name="Barbian K."/>
            <person name="Babar A."/>
            <person name="Rosenke K."/>
        </authorList>
    </citation>
    <scope>NUCLEOTIDE SEQUENCE</scope>
    <source>
        <strain evidence="4">86-1</strain>
    </source>
</reference>
<organism evidence="4">
    <name type="scientific">uncultured Dysgonomonas sp</name>
    <dbReference type="NCBI Taxonomy" id="206096"/>
    <lineage>
        <taxon>Bacteria</taxon>
        <taxon>Pseudomonadati</taxon>
        <taxon>Bacteroidota</taxon>
        <taxon>Bacteroidia</taxon>
        <taxon>Bacteroidales</taxon>
        <taxon>Dysgonomonadaceae</taxon>
        <taxon>Dysgonomonas</taxon>
        <taxon>environmental samples</taxon>
    </lineage>
</organism>
<sequence>MTIPTPNIEKALTEYENSQQNYILPLEKDDSFKVHYIDNDKEFTIGIPGENSIIFVMKGKILVQKDISEHKLFDDNSMFFISKVFGPYKSITKESTIYIELKSDNLLPFIDQVLLNQIVSLYAPDPIELNKLLIKKTLRYFLSGIIYYRRNKIFSKYVYDIKKKEFVFLMRTLYDKQTLAAFFSPVLLSQNHFRIGVLTNYTHNSTVKSLAKNCFMTTKTFTRKFKSEFGTTPHKWIVLQKVKGLEYYLAHQTVSIDKVLSEFHFSNMAELLQFCDKHNLKTKLLSK</sequence>
<gene>
    <name evidence="4" type="ORF">KL86DYS1_11834</name>
</gene>
<dbReference type="GO" id="GO:0043565">
    <property type="term" value="F:sequence-specific DNA binding"/>
    <property type="evidence" value="ECO:0007669"/>
    <property type="project" value="InterPro"/>
</dbReference>
<dbReference type="AlphaFoldDB" id="A0A212JCM7"/>
<dbReference type="PROSITE" id="PS01124">
    <property type="entry name" value="HTH_ARAC_FAMILY_2"/>
    <property type="match status" value="1"/>
</dbReference>
<dbReference type="Gene3D" id="1.10.10.60">
    <property type="entry name" value="Homeodomain-like"/>
    <property type="match status" value="1"/>
</dbReference>
<dbReference type="EMBL" id="FLUM01000001">
    <property type="protein sequence ID" value="SBV97152.1"/>
    <property type="molecule type" value="Genomic_DNA"/>
</dbReference>
<accession>A0A212JCM7</accession>
<evidence type="ECO:0000313" key="4">
    <source>
        <dbReference type="EMBL" id="SBV97152.1"/>
    </source>
</evidence>